<proteinExistence type="predicted"/>
<name>A0A7J0FXS4_9ERIC</name>
<evidence type="ECO:0000313" key="3">
    <source>
        <dbReference type="Proteomes" id="UP000585474"/>
    </source>
</evidence>
<reference evidence="2 3" key="1">
    <citation type="submission" date="2019-07" db="EMBL/GenBank/DDBJ databases">
        <title>De Novo Assembly of kiwifruit Actinidia rufa.</title>
        <authorList>
            <person name="Sugita-Konishi S."/>
            <person name="Sato K."/>
            <person name="Mori E."/>
            <person name="Abe Y."/>
            <person name="Kisaki G."/>
            <person name="Hamano K."/>
            <person name="Suezawa K."/>
            <person name="Otani M."/>
            <person name="Fukuda T."/>
            <person name="Manabe T."/>
            <person name="Gomi K."/>
            <person name="Tabuchi M."/>
            <person name="Akimitsu K."/>
            <person name="Kataoka I."/>
        </authorList>
    </citation>
    <scope>NUCLEOTIDE SEQUENCE [LARGE SCALE GENOMIC DNA]</scope>
    <source>
        <strain evidence="3">cv. Fuchu</strain>
    </source>
</reference>
<keyword evidence="3" id="KW-1185">Reference proteome</keyword>
<protein>
    <submittedName>
        <fullName evidence="2">Uncharacterized protein</fullName>
    </submittedName>
</protein>
<evidence type="ECO:0000313" key="2">
    <source>
        <dbReference type="EMBL" id="GFZ03384.1"/>
    </source>
</evidence>
<keyword evidence="1" id="KW-0732">Signal</keyword>
<dbReference type="EMBL" id="BJWL01000016">
    <property type="protein sequence ID" value="GFZ03384.1"/>
    <property type="molecule type" value="Genomic_DNA"/>
</dbReference>
<feature type="chain" id="PRO_5029792482" evidence="1">
    <location>
        <begin position="20"/>
        <end position="117"/>
    </location>
</feature>
<gene>
    <name evidence="2" type="ORF">Acr_16g0000080</name>
</gene>
<organism evidence="2 3">
    <name type="scientific">Actinidia rufa</name>
    <dbReference type="NCBI Taxonomy" id="165716"/>
    <lineage>
        <taxon>Eukaryota</taxon>
        <taxon>Viridiplantae</taxon>
        <taxon>Streptophyta</taxon>
        <taxon>Embryophyta</taxon>
        <taxon>Tracheophyta</taxon>
        <taxon>Spermatophyta</taxon>
        <taxon>Magnoliopsida</taxon>
        <taxon>eudicotyledons</taxon>
        <taxon>Gunneridae</taxon>
        <taxon>Pentapetalae</taxon>
        <taxon>asterids</taxon>
        <taxon>Ericales</taxon>
        <taxon>Actinidiaceae</taxon>
        <taxon>Actinidia</taxon>
    </lineage>
</organism>
<sequence>MWMAYFLSGLLSYFNGAQSQILGAKELPSLSEVLSSLHQATLPSVAPSSIDRSALAASIGSSCPFTPYRPYDFGRGRPNRLGNYYPRGSHGFGHGGRDSGVTGRDCGHGPRFCTYSN</sequence>
<feature type="signal peptide" evidence="1">
    <location>
        <begin position="1"/>
        <end position="19"/>
    </location>
</feature>
<evidence type="ECO:0000256" key="1">
    <source>
        <dbReference type="SAM" id="SignalP"/>
    </source>
</evidence>
<dbReference type="AlphaFoldDB" id="A0A7J0FXS4"/>
<accession>A0A7J0FXS4</accession>
<dbReference type="Proteomes" id="UP000585474">
    <property type="component" value="Unassembled WGS sequence"/>
</dbReference>
<comment type="caution">
    <text evidence="2">The sequence shown here is derived from an EMBL/GenBank/DDBJ whole genome shotgun (WGS) entry which is preliminary data.</text>
</comment>